<evidence type="ECO:0000313" key="7">
    <source>
        <dbReference type="Proteomes" id="UP000295506"/>
    </source>
</evidence>
<dbReference type="InterPro" id="IPR045886">
    <property type="entry name" value="ThiF/MoeB/HesA"/>
</dbReference>
<dbReference type="PANTHER" id="PTHR43267:SF1">
    <property type="entry name" value="TRNA THREONYLCARBAMOYLADENOSINE DEHYDRATASE"/>
    <property type="match status" value="1"/>
</dbReference>
<dbReference type="EMBL" id="CP014206">
    <property type="protein sequence ID" value="AMK10770.1"/>
    <property type="molecule type" value="Genomic_DNA"/>
</dbReference>
<feature type="region of interest" description="Disordered" evidence="1">
    <location>
        <begin position="242"/>
        <end position="266"/>
    </location>
</feature>
<feature type="domain" description="Prokaryotic E2 family B" evidence="3">
    <location>
        <begin position="45"/>
        <end position="96"/>
    </location>
</feature>
<dbReference type="EMBL" id="SOBK01000001">
    <property type="protein sequence ID" value="TDT91756.1"/>
    <property type="molecule type" value="Genomic_DNA"/>
</dbReference>
<organism evidence="5 7">
    <name type="scientific">Pseudodesulfovibrio indicus</name>
    <dbReference type="NCBI Taxonomy" id="1716143"/>
    <lineage>
        <taxon>Bacteria</taxon>
        <taxon>Pseudomonadati</taxon>
        <taxon>Thermodesulfobacteriota</taxon>
        <taxon>Desulfovibrionia</taxon>
        <taxon>Desulfovibrionales</taxon>
        <taxon>Desulfovibrionaceae</taxon>
    </lineage>
</organism>
<evidence type="ECO:0000313" key="4">
    <source>
        <dbReference type="EMBL" id="AMK10770.1"/>
    </source>
</evidence>
<evidence type="ECO:0000313" key="6">
    <source>
        <dbReference type="Proteomes" id="UP000055611"/>
    </source>
</evidence>
<name>A0A126QL46_9BACT</name>
<dbReference type="Gene3D" id="3.40.50.720">
    <property type="entry name" value="NAD(P)-binding Rossmann-like Domain"/>
    <property type="match status" value="1"/>
</dbReference>
<sequence>MNLDLDQVEEWLAAHPEIHDVARREVLDGKPSFEHEKTCLAAWDVTCTIDGEPHDLVVVITNQFPADMPKVYLRNPERYELLNHVNCHGDICFWDRRAGGFFATSRPRDILSSGIYAALKRLEESLKEPDPDNLVDEFEGFWRWLKGKQTVAFFAPPARESVRMTVRSTHKGSTITYAGELPSAAYAQRFKNGDPETAWYFPLDTPVLPPSSDTVSAAYVRSLFGSVKVKTSKFDVWMKNGKFRKKPSGKKSKFRKKSEKDRPRTSQTQHYTFFFSTPRPAGGHALFGVHIKGRSKENFFESDSEKPWEITPIEIEHHYREFMTERAGAEYDLTEVSVAVVGCGAVGCRVAEKLTLMGVGELVLVDSDYFTHENVFRHYLGSSSIGTKKAKALADNLASEHVGLSTVWRHMGREEWLEDHEGEAKRMDFIVDATGDFNGMREVSRQREGMGLPPILFTWVEAAGVGGFAVLDGDTKGCFNCLVRDRDQGPYMTCHYLKPDQVVAKDLTGCGSFIPFSALDAEKTAIMACEMLLDTINDPEGSPSMYRSWRGRADVAEKMGLEFNPSFEADSPLSVKDSRDFASVICPVCRGR</sequence>
<feature type="domain" description="THIF-type NAD/FAD binding fold" evidence="2">
    <location>
        <begin position="331"/>
        <end position="495"/>
    </location>
</feature>
<dbReference type="CDD" id="cd01483">
    <property type="entry name" value="E1_enzyme_family"/>
    <property type="match status" value="1"/>
</dbReference>
<dbReference type="Proteomes" id="UP000055611">
    <property type="component" value="Chromosome"/>
</dbReference>
<gene>
    <name evidence="4" type="ORF">AWY79_06415</name>
    <name evidence="5" type="ORF">EDC59_101155</name>
</gene>
<dbReference type="InterPro" id="IPR000594">
    <property type="entry name" value="ThiF_NAD_FAD-bd"/>
</dbReference>
<evidence type="ECO:0000256" key="1">
    <source>
        <dbReference type="SAM" id="MobiDB-lite"/>
    </source>
</evidence>
<proteinExistence type="predicted"/>
<feature type="compositionally biased region" description="Basic residues" evidence="1">
    <location>
        <begin position="242"/>
        <end position="257"/>
    </location>
</feature>
<dbReference type="Pfam" id="PF00899">
    <property type="entry name" value="ThiF"/>
    <property type="match status" value="1"/>
</dbReference>
<dbReference type="GO" id="GO:0061504">
    <property type="term" value="P:cyclic threonylcarbamoyladenosine biosynthetic process"/>
    <property type="evidence" value="ECO:0007669"/>
    <property type="project" value="TreeGrafter"/>
</dbReference>
<dbReference type="InterPro" id="IPR035985">
    <property type="entry name" value="Ubiquitin-activating_enz"/>
</dbReference>
<dbReference type="RefSeq" id="WP_066801746.1">
    <property type="nucleotide sequence ID" value="NZ_CP014206.1"/>
</dbReference>
<evidence type="ECO:0000259" key="3">
    <source>
        <dbReference type="Pfam" id="PF14461"/>
    </source>
</evidence>
<dbReference type="KEGG" id="dej:AWY79_06415"/>
<dbReference type="SUPFAM" id="SSF69572">
    <property type="entry name" value="Activating enzymes of the ubiquitin-like proteins"/>
    <property type="match status" value="1"/>
</dbReference>
<reference evidence="4 6" key="1">
    <citation type="journal article" date="2016" name="Front. Microbiol.">
        <title>Genome Sequence of the Piezophilic, Mesophilic Sulfate-Reducing Bacterium Desulfovibrio indicus J2T.</title>
        <authorList>
            <person name="Cao J."/>
            <person name="Maignien L."/>
            <person name="Shao Z."/>
            <person name="Alain K."/>
            <person name="Jebbar M."/>
        </authorList>
    </citation>
    <scope>NUCLEOTIDE SEQUENCE [LARGE SCALE GENOMIC DNA]</scope>
    <source>
        <strain evidence="4 6">J2</strain>
    </source>
</reference>
<dbReference type="Pfam" id="PF14461">
    <property type="entry name" value="Prok-E2_B"/>
    <property type="match status" value="1"/>
</dbReference>
<evidence type="ECO:0000313" key="5">
    <source>
        <dbReference type="EMBL" id="TDT91756.1"/>
    </source>
</evidence>
<dbReference type="Proteomes" id="UP000295506">
    <property type="component" value="Unassembled WGS sequence"/>
</dbReference>
<protein>
    <submittedName>
        <fullName evidence="5">E2/UBC family protein B</fullName>
    </submittedName>
</protein>
<dbReference type="PANTHER" id="PTHR43267">
    <property type="entry name" value="TRNA THREONYLCARBAMOYLADENOSINE DEHYDRATASE"/>
    <property type="match status" value="1"/>
</dbReference>
<keyword evidence="6" id="KW-1185">Reference proteome</keyword>
<reference evidence="5 7" key="2">
    <citation type="submission" date="2019-03" db="EMBL/GenBank/DDBJ databases">
        <title>Genomic Encyclopedia of Type Strains, Phase IV (KMG-IV): sequencing the most valuable type-strain genomes for metagenomic binning, comparative biology and taxonomic classification.</title>
        <authorList>
            <person name="Goeker M."/>
        </authorList>
    </citation>
    <scope>NUCLEOTIDE SEQUENCE [LARGE SCALE GENOMIC DNA]</scope>
    <source>
        <strain evidence="5 7">DSM 101483</strain>
    </source>
</reference>
<accession>A0A126QL46</accession>
<dbReference type="GO" id="GO:0061503">
    <property type="term" value="F:tRNA threonylcarbamoyladenosine dehydratase"/>
    <property type="evidence" value="ECO:0007669"/>
    <property type="project" value="TreeGrafter"/>
</dbReference>
<dbReference type="GO" id="GO:0008641">
    <property type="term" value="F:ubiquitin-like modifier activating enzyme activity"/>
    <property type="evidence" value="ECO:0007669"/>
    <property type="project" value="InterPro"/>
</dbReference>
<dbReference type="OrthoDB" id="4088010at2"/>
<dbReference type="AlphaFoldDB" id="A0A126QL46"/>
<evidence type="ECO:0000259" key="2">
    <source>
        <dbReference type="Pfam" id="PF00899"/>
    </source>
</evidence>
<dbReference type="InterPro" id="IPR032701">
    <property type="entry name" value="Prok-E2_B_dom"/>
</dbReference>